<reference evidence="3" key="1">
    <citation type="journal article" date="2019" name="Int. J. Syst. Evol. Microbiol.">
        <title>The Global Catalogue of Microorganisms (GCM) 10K type strain sequencing project: providing services to taxonomists for standard genome sequencing and annotation.</title>
        <authorList>
            <consortium name="The Broad Institute Genomics Platform"/>
            <consortium name="The Broad Institute Genome Sequencing Center for Infectious Disease"/>
            <person name="Wu L."/>
            <person name="Ma J."/>
        </authorList>
    </citation>
    <scope>NUCLEOTIDE SEQUENCE [LARGE SCALE GENOMIC DNA]</scope>
    <source>
        <strain evidence="3">CGMCC 1.19062</strain>
    </source>
</reference>
<evidence type="ECO:0000313" key="2">
    <source>
        <dbReference type="EMBL" id="MFD2265582.1"/>
    </source>
</evidence>
<keyword evidence="3" id="KW-1185">Reference proteome</keyword>
<dbReference type="EMBL" id="JBHUIP010000016">
    <property type="protein sequence ID" value="MFD2265582.1"/>
    <property type="molecule type" value="Genomic_DNA"/>
</dbReference>
<organism evidence="2 3">
    <name type="scientific">Lacibacterium aquatile</name>
    <dbReference type="NCBI Taxonomy" id="1168082"/>
    <lineage>
        <taxon>Bacteria</taxon>
        <taxon>Pseudomonadati</taxon>
        <taxon>Pseudomonadota</taxon>
        <taxon>Alphaproteobacteria</taxon>
        <taxon>Rhodospirillales</taxon>
        <taxon>Rhodospirillaceae</taxon>
    </lineage>
</organism>
<dbReference type="SUPFAM" id="SSF52266">
    <property type="entry name" value="SGNH hydrolase"/>
    <property type="match status" value="1"/>
</dbReference>
<dbReference type="InterPro" id="IPR036514">
    <property type="entry name" value="SGNH_hydro_sf"/>
</dbReference>
<dbReference type="Gene3D" id="3.40.50.1110">
    <property type="entry name" value="SGNH hydrolase"/>
    <property type="match status" value="1"/>
</dbReference>
<evidence type="ECO:0000256" key="1">
    <source>
        <dbReference type="SAM" id="Phobius"/>
    </source>
</evidence>
<dbReference type="GO" id="GO:0016787">
    <property type="term" value="F:hydrolase activity"/>
    <property type="evidence" value="ECO:0007669"/>
    <property type="project" value="UniProtKB-KW"/>
</dbReference>
<accession>A0ABW5DXE0</accession>
<comment type="caution">
    <text evidence="2">The sequence shown here is derived from an EMBL/GenBank/DDBJ whole genome shotgun (WGS) entry which is preliminary data.</text>
</comment>
<evidence type="ECO:0000313" key="3">
    <source>
        <dbReference type="Proteomes" id="UP001597295"/>
    </source>
</evidence>
<sequence>MKRQGSFKAWVLGSISATIILVGGAITYDRRSVEPEPLCEAPRPVTADAGDLLVVVGDSWASWGKLDDGLRSAFAEAGRPILVKSHGFPGETSRSVLERFAGPGGLAALMAKEYPGRRVTLLVLVGINDVFSHSGPMSYATHTARFLGLATGCGVRAFVVEIPPVDFGEVAPLSPGGLRRTFYRWVIDGGKTDAAPYRAALRSIASPGVLIDPAPYVDARRSALYDGRHFTAAAYDEFGHQLGETLLARLTGEGK</sequence>
<name>A0ABW5DXE0_9PROT</name>
<keyword evidence="2" id="KW-0378">Hydrolase</keyword>
<feature type="transmembrane region" description="Helical" evidence="1">
    <location>
        <begin position="7"/>
        <end position="28"/>
    </location>
</feature>
<keyword evidence="1" id="KW-1133">Transmembrane helix</keyword>
<dbReference type="RefSeq" id="WP_379879069.1">
    <property type="nucleotide sequence ID" value="NZ_JBHUIP010000016.1"/>
</dbReference>
<proteinExistence type="predicted"/>
<protein>
    <submittedName>
        <fullName evidence="2">SGNH/GDSL hydrolase family protein</fullName>
    </submittedName>
</protein>
<dbReference type="Proteomes" id="UP001597295">
    <property type="component" value="Unassembled WGS sequence"/>
</dbReference>
<keyword evidence="1" id="KW-0812">Transmembrane</keyword>
<keyword evidence="1" id="KW-0472">Membrane</keyword>
<gene>
    <name evidence="2" type="ORF">ACFSM5_21950</name>
</gene>